<comment type="caution">
    <text evidence="1">The sequence shown here is derived from an EMBL/GenBank/DDBJ whole genome shotgun (WGS) entry which is preliminary data.</text>
</comment>
<evidence type="ECO:0000313" key="1">
    <source>
        <dbReference type="EMBL" id="KAJ1159234.1"/>
    </source>
</evidence>
<protein>
    <submittedName>
        <fullName evidence="1">Uncharacterized protein</fullName>
    </submittedName>
</protein>
<accession>A0AAV7S422</accession>
<organism evidence="1 2">
    <name type="scientific">Pleurodeles waltl</name>
    <name type="common">Iberian ribbed newt</name>
    <dbReference type="NCBI Taxonomy" id="8319"/>
    <lineage>
        <taxon>Eukaryota</taxon>
        <taxon>Metazoa</taxon>
        <taxon>Chordata</taxon>
        <taxon>Craniata</taxon>
        <taxon>Vertebrata</taxon>
        <taxon>Euteleostomi</taxon>
        <taxon>Amphibia</taxon>
        <taxon>Batrachia</taxon>
        <taxon>Caudata</taxon>
        <taxon>Salamandroidea</taxon>
        <taxon>Salamandridae</taxon>
        <taxon>Pleurodelinae</taxon>
        <taxon>Pleurodeles</taxon>
    </lineage>
</organism>
<gene>
    <name evidence="1" type="ORF">NDU88_011902</name>
</gene>
<dbReference type="Proteomes" id="UP001066276">
    <property type="component" value="Chromosome 5"/>
</dbReference>
<dbReference type="EMBL" id="JANPWB010000009">
    <property type="protein sequence ID" value="KAJ1159234.1"/>
    <property type="molecule type" value="Genomic_DNA"/>
</dbReference>
<proteinExistence type="predicted"/>
<sequence length="95" mass="11265">MHKENIGHVNILFNTAYYPAKEDSVEKIRGFGDQEFEELVTYYKKALTDGEIRSAPGERLDFKLYIFHRMTHKPVSLFTQLSKNAQKKLNMFFRF</sequence>
<dbReference type="AlphaFoldDB" id="A0AAV7S422"/>
<keyword evidence="2" id="KW-1185">Reference proteome</keyword>
<reference evidence="1" key="1">
    <citation type="journal article" date="2022" name="bioRxiv">
        <title>Sequencing and chromosome-scale assembly of the giantPleurodeles waltlgenome.</title>
        <authorList>
            <person name="Brown T."/>
            <person name="Elewa A."/>
            <person name="Iarovenko S."/>
            <person name="Subramanian E."/>
            <person name="Araus A.J."/>
            <person name="Petzold A."/>
            <person name="Susuki M."/>
            <person name="Suzuki K.-i.T."/>
            <person name="Hayashi T."/>
            <person name="Toyoda A."/>
            <person name="Oliveira C."/>
            <person name="Osipova E."/>
            <person name="Leigh N.D."/>
            <person name="Simon A."/>
            <person name="Yun M.H."/>
        </authorList>
    </citation>
    <scope>NUCLEOTIDE SEQUENCE</scope>
    <source>
        <strain evidence="1">20211129_DDA</strain>
        <tissue evidence="1">Liver</tissue>
    </source>
</reference>
<evidence type="ECO:0000313" key="2">
    <source>
        <dbReference type="Proteomes" id="UP001066276"/>
    </source>
</evidence>
<name>A0AAV7S422_PLEWA</name>